<feature type="domain" description="FZ" evidence="12">
    <location>
        <begin position="1438"/>
        <end position="1517"/>
    </location>
</feature>
<keyword evidence="10" id="KW-0175">Coiled coil</keyword>
<dbReference type="SUPFAM" id="SSF52540">
    <property type="entry name" value="P-loop containing nucleoside triphosphate hydrolases"/>
    <property type="match status" value="1"/>
</dbReference>
<feature type="compositionally biased region" description="Basic and acidic residues" evidence="11">
    <location>
        <begin position="56"/>
        <end position="68"/>
    </location>
</feature>
<proteinExistence type="predicted"/>
<keyword evidence="3" id="KW-0547">Nucleotide-binding</keyword>
<feature type="domain" description="Helicase ATP-binding" evidence="13">
    <location>
        <begin position="562"/>
        <end position="1024"/>
    </location>
</feature>
<dbReference type="PROSITE" id="PS51193">
    <property type="entry name" value="HELICASE_ATP_BIND_2"/>
    <property type="match status" value="1"/>
</dbReference>
<evidence type="ECO:0000256" key="6">
    <source>
        <dbReference type="ARBA" id="ARBA00022833"/>
    </source>
</evidence>
<dbReference type="GO" id="GO:0031380">
    <property type="term" value="C:nuclear RNA-directed RNA polymerase complex"/>
    <property type="evidence" value="ECO:0007669"/>
    <property type="project" value="TreeGrafter"/>
</dbReference>
<keyword evidence="15" id="KW-1185">Reference proteome</keyword>
<sequence>METGQNHNHRGSRSKSANPNRGNNRSDIPLWRTTSNSTQPNDDRTGIANRWRHKSQSRENRWRDRADQKQNGAIEEPTSANGNIPNLTGLRAFSQIFDDKSNDGNDPASSYDRGRGRGRGRGSTRGSSRGGHAENNTMNKNGPRKIGFKKLEEFLNQEPDELLIKLLNASSGFSELLHSDLSSDYIVLIMKVLSKMNESTFSSNKTKIIQNATPDEFISQLTKFIMFLPLQTSDKEKRSARYFWNDPNDFFKCFYSYCDMILSLSPNFALDVLPKLIKAAVIIIPQIETLSDETKQMMETIQEKLVIFENELKTKYMKQSAPLDEDECEPPDDFRTMSLYPLPIEITNRTRAFVRKNVIQGPYKNVEHYLDVQFRLLREDFVKPLREGICDYKEDSKKKAQNIKVYKNVRFLSPYMVNAVCGVLIQLAIYDKKQFRKKLENSRRFMFGSLMCFTGDNFRSVIFGKIVDRKLELLQEGQLVIEFEPGAYEIDYDMNYLMVESSVYFEPYYHVLKALQQLNEQTFPMKKYIVDVNTEKEPPRYLAPSSPNSSDSEFDYVDEYHIAIKKPRIVRNTDRTVNLNEAQYEAYEAAMNQSFSIIQGPPGTGKTFLGLVVAKSLIAKKAEWYHDRYPLLVVCFTNHALDQFLEGLLPVTNDIVRVGGQSRNKNLEAYNLRNARKSSDRRATRAFYEARDAVQLAHKALKHAHDLLDTTNQFGGIVDVLQTVRTLPEIFGTWLERVEKKEFVDWLLGGITHDQRRRATFEMEQKINIDNNEDRDSETEFLDEIVDDPYELNYLNLDDVFSHIRDVASTYLVSIKEMEAQIRSLSERRARMGELNDDNYGEIVTVENEIQKLETLLDYLKMRMEQGKNTKEFLLEDFVDFDEPHGILPNLRWTLYFYWLEKCRAVKKECIEECEKRYQLCYEAYEELREIEDIALMRDKLVVGMTTTGAARLRGSLRALKSPIVIVEEAAEIMESHVVTALTEHCTHLILIGDHQQLRPNTADYTLEKKYYLGISLFERMVRNNIHCNVLNVQHRMRTDIAKLIAPSIYPQLKNHTSVKDFPPVLGMDSSLYFIHHQHPEEECADQSKSNLHEVKFMLRLAKYLLLNGYEPEDITIVAAYSGQMFAMMKERRNYEMLKTVRITVLDNYQGEESKIILLSLVRNNANGKIGFLSLENRVCVALSRAREGMYIMGNMDLLCANSQIWPKVRNVLEEQNNLGSSLALRCQIHPDRVTTVATEKDFLKVPEGGCDLLCNVDLVCGHKCKSLCHVLKRDHAEYQCMEKCNRILCEDGHICPKLCFKDCGKCEVPMLRRLGCGHEAHFPCHQTEFLCEYPISVELPCTHKVNNKPCYRDIDSFPCPYPCDTRIDTCGHACDKRCHIRNDPDHLEYKCFKPCPKFRKNCSMKTVEHTCPKRCFEECPDCEIIVKKQKSCSHYYNIKCCADVEAVVCEKEAVVCEKPCKKILACGHQCKSKCYQECEACKTKVQKTIQECGHEVTIECSKTPSVRNCKQKCVQILSCGHNCTNKCKEPCTGECQKLVDSVTPLPCGHSSKIPCFMNTIEYLRRDENAEAVIKYCSCGDCYQGRIHKTCSENCGVDLVCGHKCKVPCRQICPPCFAPCIYRCIHSKCKKKCGEICTPCKEVCPRRCKHVKCTARCSHKCTVKPCSEPCTRKLRCGHDCIGFCGEPCPPLCRTCNRDELLEFYLGYEDEEDARFVLLQECNHVIESRGMDMWLENGGQEITIKRCPRCRMPLTITRRYNG</sequence>
<dbReference type="InterPro" id="IPR047187">
    <property type="entry name" value="SF1_C_Upf1"/>
</dbReference>
<evidence type="ECO:0000259" key="13">
    <source>
        <dbReference type="PROSITE" id="PS51193"/>
    </source>
</evidence>
<dbReference type="EMBL" id="JASPKY010000089">
    <property type="protein sequence ID" value="KAK9738148.1"/>
    <property type="molecule type" value="Genomic_DNA"/>
</dbReference>
<keyword evidence="5" id="KW-0378">Hydrolase</keyword>
<evidence type="ECO:0000259" key="12">
    <source>
        <dbReference type="PROSITE" id="PS50038"/>
    </source>
</evidence>
<comment type="caution">
    <text evidence="9">Lacks conserved residue(s) required for the propagation of feature annotation.</text>
</comment>
<keyword evidence="8" id="KW-1015">Disulfide bond</keyword>
<keyword evidence="1" id="KW-0479">Metal-binding</keyword>
<dbReference type="PANTHER" id="PTHR10887:SF341">
    <property type="entry name" value="NFX1-TYPE ZINC FINGER-CONTAINING PROTEIN 1"/>
    <property type="match status" value="1"/>
</dbReference>
<feature type="coiled-coil region" evidence="10">
    <location>
        <begin position="815"/>
        <end position="863"/>
    </location>
</feature>
<evidence type="ECO:0000313" key="15">
    <source>
        <dbReference type="Proteomes" id="UP001458880"/>
    </source>
</evidence>
<evidence type="ECO:0000256" key="3">
    <source>
        <dbReference type="ARBA" id="ARBA00022741"/>
    </source>
</evidence>
<protein>
    <submittedName>
        <fullName evidence="14">AAA domain</fullName>
    </submittedName>
</protein>
<dbReference type="InterPro" id="IPR020067">
    <property type="entry name" value="Frizzled_dom"/>
</dbReference>
<evidence type="ECO:0000256" key="8">
    <source>
        <dbReference type="ARBA" id="ARBA00023157"/>
    </source>
</evidence>
<dbReference type="PROSITE" id="PS50038">
    <property type="entry name" value="FZ"/>
    <property type="match status" value="1"/>
</dbReference>
<evidence type="ECO:0000313" key="14">
    <source>
        <dbReference type="EMBL" id="KAK9738148.1"/>
    </source>
</evidence>
<dbReference type="InterPro" id="IPR027417">
    <property type="entry name" value="P-loop_NTPase"/>
</dbReference>
<dbReference type="InterPro" id="IPR041677">
    <property type="entry name" value="DNA2/NAM7_AAA_11"/>
</dbReference>
<feature type="compositionally biased region" description="Polar residues" evidence="11">
    <location>
        <begin position="14"/>
        <end position="40"/>
    </location>
</feature>
<dbReference type="Pfam" id="PF13087">
    <property type="entry name" value="AAA_12"/>
    <property type="match status" value="1"/>
</dbReference>
<evidence type="ECO:0000256" key="1">
    <source>
        <dbReference type="ARBA" id="ARBA00022723"/>
    </source>
</evidence>
<evidence type="ECO:0000256" key="2">
    <source>
        <dbReference type="ARBA" id="ARBA00022737"/>
    </source>
</evidence>
<comment type="caution">
    <text evidence="14">The sequence shown here is derived from an EMBL/GenBank/DDBJ whole genome shotgun (WGS) entry which is preliminary data.</text>
</comment>
<dbReference type="InterPro" id="IPR014013">
    <property type="entry name" value="Helic_SF1/SF2_ATP-bd_DinG/Rad3"/>
</dbReference>
<name>A0AAW1LVR7_POPJA</name>
<dbReference type="GO" id="GO:0031048">
    <property type="term" value="P:regulatory ncRNA-mediated heterochromatin formation"/>
    <property type="evidence" value="ECO:0007669"/>
    <property type="project" value="TreeGrafter"/>
</dbReference>
<dbReference type="InterPro" id="IPR000967">
    <property type="entry name" value="Znf_NFX1"/>
</dbReference>
<reference evidence="14 15" key="1">
    <citation type="journal article" date="2024" name="BMC Genomics">
        <title>De novo assembly and annotation of Popillia japonica's genome with initial clues to its potential as an invasive pest.</title>
        <authorList>
            <person name="Cucini C."/>
            <person name="Boschi S."/>
            <person name="Funari R."/>
            <person name="Cardaioli E."/>
            <person name="Iannotti N."/>
            <person name="Marturano G."/>
            <person name="Paoli F."/>
            <person name="Bruttini M."/>
            <person name="Carapelli A."/>
            <person name="Frati F."/>
            <person name="Nardi F."/>
        </authorList>
    </citation>
    <scope>NUCLEOTIDE SEQUENCE [LARGE SCALE GENOMIC DNA]</scope>
    <source>
        <strain evidence="14">DMR45628</strain>
    </source>
</reference>
<gene>
    <name evidence="14" type="ORF">QE152_g10103</name>
</gene>
<keyword evidence="4" id="KW-0863">Zinc-finger</keyword>
<dbReference type="SMART" id="SM00438">
    <property type="entry name" value="ZnF_NFX"/>
    <property type="match status" value="5"/>
</dbReference>
<dbReference type="GO" id="GO:0008270">
    <property type="term" value="F:zinc ion binding"/>
    <property type="evidence" value="ECO:0007669"/>
    <property type="project" value="UniProtKB-KW"/>
</dbReference>
<dbReference type="Pfam" id="PF25396">
    <property type="entry name" value="ZNFX1"/>
    <property type="match status" value="1"/>
</dbReference>
<dbReference type="GO" id="GO:0004386">
    <property type="term" value="F:helicase activity"/>
    <property type="evidence" value="ECO:0007669"/>
    <property type="project" value="InterPro"/>
</dbReference>
<dbReference type="PANTHER" id="PTHR10887">
    <property type="entry name" value="DNA2/NAM7 HELICASE FAMILY"/>
    <property type="match status" value="1"/>
</dbReference>
<dbReference type="Proteomes" id="UP001458880">
    <property type="component" value="Unassembled WGS sequence"/>
</dbReference>
<dbReference type="InterPro" id="IPR045055">
    <property type="entry name" value="DNA2/NAM7-like"/>
</dbReference>
<dbReference type="GO" id="GO:0005524">
    <property type="term" value="F:ATP binding"/>
    <property type="evidence" value="ECO:0007669"/>
    <property type="project" value="UniProtKB-KW"/>
</dbReference>
<keyword evidence="2" id="KW-0677">Repeat</keyword>
<dbReference type="InterPro" id="IPR057373">
    <property type="entry name" value="ZNFX1"/>
</dbReference>
<accession>A0AAW1LVR7</accession>
<dbReference type="InterPro" id="IPR041679">
    <property type="entry name" value="DNA2/NAM7-like_C"/>
</dbReference>
<evidence type="ECO:0000256" key="9">
    <source>
        <dbReference type="PROSITE-ProRule" id="PRU00090"/>
    </source>
</evidence>
<evidence type="ECO:0000256" key="7">
    <source>
        <dbReference type="ARBA" id="ARBA00022840"/>
    </source>
</evidence>
<feature type="region of interest" description="Disordered" evidence="11">
    <location>
        <begin position="1"/>
        <end position="144"/>
    </location>
</feature>
<evidence type="ECO:0000256" key="4">
    <source>
        <dbReference type="ARBA" id="ARBA00022771"/>
    </source>
</evidence>
<keyword evidence="6" id="KW-0862">Zinc</keyword>
<evidence type="ECO:0000256" key="11">
    <source>
        <dbReference type="SAM" id="MobiDB-lite"/>
    </source>
</evidence>
<dbReference type="GO" id="GO:0016787">
    <property type="term" value="F:hydrolase activity"/>
    <property type="evidence" value="ECO:0007669"/>
    <property type="project" value="UniProtKB-KW"/>
</dbReference>
<evidence type="ECO:0000256" key="10">
    <source>
        <dbReference type="SAM" id="Coils"/>
    </source>
</evidence>
<organism evidence="14 15">
    <name type="scientific">Popillia japonica</name>
    <name type="common">Japanese beetle</name>
    <dbReference type="NCBI Taxonomy" id="7064"/>
    <lineage>
        <taxon>Eukaryota</taxon>
        <taxon>Metazoa</taxon>
        <taxon>Ecdysozoa</taxon>
        <taxon>Arthropoda</taxon>
        <taxon>Hexapoda</taxon>
        <taxon>Insecta</taxon>
        <taxon>Pterygota</taxon>
        <taxon>Neoptera</taxon>
        <taxon>Endopterygota</taxon>
        <taxon>Coleoptera</taxon>
        <taxon>Polyphaga</taxon>
        <taxon>Scarabaeiformia</taxon>
        <taxon>Scarabaeidae</taxon>
        <taxon>Rutelinae</taxon>
        <taxon>Popillia</taxon>
    </lineage>
</organism>
<dbReference type="Pfam" id="PF13086">
    <property type="entry name" value="AAA_11"/>
    <property type="match status" value="1"/>
</dbReference>
<evidence type="ECO:0000256" key="5">
    <source>
        <dbReference type="ARBA" id="ARBA00022801"/>
    </source>
</evidence>
<dbReference type="Gene3D" id="3.40.50.300">
    <property type="entry name" value="P-loop containing nucleotide triphosphate hydrolases"/>
    <property type="match status" value="3"/>
</dbReference>
<dbReference type="CDD" id="cd18808">
    <property type="entry name" value="SF1_C_Upf1"/>
    <property type="match status" value="1"/>
</dbReference>
<keyword evidence="7" id="KW-0067">ATP-binding</keyword>
<dbReference type="FunFam" id="3.40.50.300:FF:000742">
    <property type="entry name" value="NFX1-type zinc finger-containing protein 1"/>
    <property type="match status" value="1"/>
</dbReference>